<proteinExistence type="predicted"/>
<feature type="compositionally biased region" description="Basic residues" evidence="1">
    <location>
        <begin position="262"/>
        <end position="272"/>
    </location>
</feature>
<dbReference type="EMBL" id="JAKIXB020000016">
    <property type="protein sequence ID" value="KAL1601363.1"/>
    <property type="molecule type" value="Genomic_DNA"/>
</dbReference>
<keyword evidence="3" id="KW-1185">Reference proteome</keyword>
<dbReference type="Proteomes" id="UP001521222">
    <property type="component" value="Unassembled WGS sequence"/>
</dbReference>
<gene>
    <name evidence="2" type="ORF">SLS59_005517</name>
</gene>
<sequence>MRFDRNKLYADKIREFITSTSRKGKAPVDRPTSRIHLPATFSTHVNHIVAAITTHLNPILTLNHGISTTPSILPALHAITTHAALLSLHMRLDPQTHYAFTPIFKEQPYIRSEMHPSNHAAMLANHPKGNGDAAGISAAEQSRRARLSPEELIRMKRDEPLVQIVLFPGLIAYRLGGWETRASTATNQQFETGCEGRGFRARRLTEAWVYCRWGRARVFENGKPADDPEVHGARWKGGFVEFFPGVEGVCDPDPERAAKREAAKKKKKKKHAGGSDVVK</sequence>
<reference evidence="2 3" key="1">
    <citation type="submission" date="2024-02" db="EMBL/GenBank/DDBJ databases">
        <title>De novo assembly and annotation of 12 fungi associated with fruit tree decline syndrome in Ontario, Canada.</title>
        <authorList>
            <person name="Sulman M."/>
            <person name="Ellouze W."/>
            <person name="Ilyukhin E."/>
        </authorList>
    </citation>
    <scope>NUCLEOTIDE SEQUENCE [LARGE SCALE GENOMIC DNA]</scope>
    <source>
        <strain evidence="2 3">M97-236</strain>
    </source>
</reference>
<accession>A0ABR3RAV8</accession>
<organism evidence="2 3">
    <name type="scientific">Nothophoma quercina</name>
    <dbReference type="NCBI Taxonomy" id="749835"/>
    <lineage>
        <taxon>Eukaryota</taxon>
        <taxon>Fungi</taxon>
        <taxon>Dikarya</taxon>
        <taxon>Ascomycota</taxon>
        <taxon>Pezizomycotina</taxon>
        <taxon>Dothideomycetes</taxon>
        <taxon>Pleosporomycetidae</taxon>
        <taxon>Pleosporales</taxon>
        <taxon>Pleosporineae</taxon>
        <taxon>Didymellaceae</taxon>
        <taxon>Nothophoma</taxon>
    </lineage>
</organism>
<comment type="caution">
    <text evidence="2">The sequence shown here is derived from an EMBL/GenBank/DDBJ whole genome shotgun (WGS) entry which is preliminary data.</text>
</comment>
<protein>
    <submittedName>
        <fullName evidence="2">Uncharacterized protein</fullName>
    </submittedName>
</protein>
<evidence type="ECO:0000313" key="2">
    <source>
        <dbReference type="EMBL" id="KAL1601363.1"/>
    </source>
</evidence>
<evidence type="ECO:0000256" key="1">
    <source>
        <dbReference type="SAM" id="MobiDB-lite"/>
    </source>
</evidence>
<evidence type="ECO:0000313" key="3">
    <source>
        <dbReference type="Proteomes" id="UP001521222"/>
    </source>
</evidence>
<feature type="region of interest" description="Disordered" evidence="1">
    <location>
        <begin position="251"/>
        <end position="279"/>
    </location>
</feature>
<name>A0ABR3RAV8_9PLEO</name>